<dbReference type="VEuPathDB" id="MicrosporidiaDB:VCUG_01935"/>
<reference evidence="12" key="1">
    <citation type="submission" date="2011-03" db="EMBL/GenBank/DDBJ databases">
        <title>The genome sequence of Vavraia culicis strain floridensis.</title>
        <authorList>
            <consortium name="The Broad Institute Genome Sequencing Platform"/>
            <person name="Cuomo C."/>
            <person name="Becnel J."/>
            <person name="Sanscrainte N."/>
            <person name="Young S.K."/>
            <person name="Zeng Q."/>
            <person name="Gargeya S."/>
            <person name="Fitzgerald M."/>
            <person name="Haas B."/>
            <person name="Abouelleil A."/>
            <person name="Alvarado L."/>
            <person name="Arachchi H.M."/>
            <person name="Berlin A."/>
            <person name="Chapman S.B."/>
            <person name="Gearin G."/>
            <person name="Goldberg J."/>
            <person name="Griggs A."/>
            <person name="Gujja S."/>
            <person name="Hansen M."/>
            <person name="Heiman D."/>
            <person name="Howarth C."/>
            <person name="Larimer J."/>
            <person name="Lui A."/>
            <person name="MacDonald P.J.P."/>
            <person name="McCowen C."/>
            <person name="Montmayeur A."/>
            <person name="Murphy C."/>
            <person name="Neiman D."/>
            <person name="Pearson M."/>
            <person name="Priest M."/>
            <person name="Roberts A."/>
            <person name="Saif S."/>
            <person name="Shea T."/>
            <person name="Sisk P."/>
            <person name="Stolte C."/>
            <person name="Sykes S."/>
            <person name="Wortman J."/>
            <person name="Nusbaum C."/>
            <person name="Birren B."/>
        </authorList>
    </citation>
    <scope>NUCLEOTIDE SEQUENCE [LARGE SCALE GENOMIC DNA]</scope>
    <source>
        <strain evidence="12">floridensis</strain>
    </source>
</reference>
<comment type="catalytic activity">
    <reaction evidence="1">
        <text>Catalyzes the rearrangement of -S-S- bonds in proteins.</text>
        <dbReference type="EC" id="5.3.4.1"/>
    </reaction>
</comment>
<dbReference type="Pfam" id="PF13848">
    <property type="entry name" value="Thioredoxin_6"/>
    <property type="match status" value="1"/>
</dbReference>
<keyword evidence="6" id="KW-0413">Isomerase</keyword>
<evidence type="ECO:0000256" key="7">
    <source>
        <dbReference type="ARBA" id="ARBA00023284"/>
    </source>
</evidence>
<sequence length="456" mass="52351">MNPCMMRKMLVLAFISLVMARVAVRGDFSDEEMNSLRDTADVKRTNDEKPVIEDKGLAIQVEKEDVLEMTECFKARLEISNAKLTKIAADLEKKKDESTIEQIEAGKKTFFVFFADQITNEQKQQIMKVMEDDIPYFMSNDKKLAKSLNVTYPGVYAYNATENMSYRTKLDHSFGTVMAPVLSVLTSEGIRHIDESKLPAFYIFYTGSQDKQLKDELKSIATDLRDKYKFGMLKYIPGRTDLNHFKVNEEQMPALVHLVEGKKHRLVNVTKDNLTQFLSDYEKGLLMPFVRSEPVPQEQKDLIKVVGTTHNDFVRDEKRDVFIVYGSETCPHCISLLPTIEKLAERTRDNSKVKVGYINLYENDVPDVNIKAFPTIMLYAAGKDEPVEYKEFSRTEEDFTNFIKTNGSLNVDLTKTGQNVSEKDLKDEAEKKELEKKIEDVKSEIKEKVEAVKQEL</sequence>
<dbReference type="EMBL" id="GL877440">
    <property type="protein sequence ID" value="ELA46557.2"/>
    <property type="molecule type" value="Genomic_DNA"/>
</dbReference>
<dbReference type="Proteomes" id="UP000011081">
    <property type="component" value="Unassembled WGS sequence"/>
</dbReference>
<evidence type="ECO:0000256" key="2">
    <source>
        <dbReference type="ARBA" id="ARBA00004319"/>
    </source>
</evidence>
<comment type="similarity">
    <text evidence="3">Belongs to the protein disulfide isomerase family.</text>
</comment>
<feature type="coiled-coil region" evidence="8">
    <location>
        <begin position="424"/>
        <end position="455"/>
    </location>
</feature>
<feature type="chain" id="PRO_5003960364" description="protein disulfide-isomerase" evidence="9">
    <location>
        <begin position="21"/>
        <end position="456"/>
    </location>
</feature>
<dbReference type="GO" id="GO:0003756">
    <property type="term" value="F:protein disulfide isomerase activity"/>
    <property type="evidence" value="ECO:0007669"/>
    <property type="project" value="UniProtKB-EC"/>
</dbReference>
<evidence type="ECO:0000313" key="12">
    <source>
        <dbReference type="Proteomes" id="UP000011081"/>
    </source>
</evidence>
<dbReference type="OMA" id="GTTHNDF"/>
<dbReference type="InParanoid" id="L2GT62"/>
<accession>L2GT62</accession>
<comment type="subcellular location">
    <subcellularLocation>
        <location evidence="2">Endoplasmic reticulum lumen</location>
    </subcellularLocation>
</comment>
<dbReference type="STRING" id="948595.L2GT62"/>
<feature type="domain" description="Thioredoxin" evidence="10">
    <location>
        <begin position="281"/>
        <end position="408"/>
    </location>
</feature>
<feature type="signal peptide" evidence="9">
    <location>
        <begin position="1"/>
        <end position="20"/>
    </location>
</feature>
<evidence type="ECO:0000313" key="11">
    <source>
        <dbReference type="EMBL" id="ELA46557.2"/>
    </source>
</evidence>
<evidence type="ECO:0000256" key="6">
    <source>
        <dbReference type="ARBA" id="ARBA00023235"/>
    </source>
</evidence>
<keyword evidence="5" id="KW-0256">Endoplasmic reticulum</keyword>
<evidence type="ECO:0000256" key="5">
    <source>
        <dbReference type="ARBA" id="ARBA00022824"/>
    </source>
</evidence>
<keyword evidence="8" id="KW-0175">Coiled coil</keyword>
<dbReference type="PANTHER" id="PTHR18929">
    <property type="entry name" value="PROTEIN DISULFIDE ISOMERASE"/>
    <property type="match status" value="1"/>
</dbReference>
<evidence type="ECO:0000259" key="10">
    <source>
        <dbReference type="PROSITE" id="PS51352"/>
    </source>
</evidence>
<dbReference type="Gene3D" id="3.40.30.10">
    <property type="entry name" value="Glutaredoxin"/>
    <property type="match status" value="2"/>
</dbReference>
<keyword evidence="12" id="KW-1185">Reference proteome</keyword>
<keyword evidence="9" id="KW-0732">Signal</keyword>
<dbReference type="HOGENOM" id="CLU_036412_0_0_1"/>
<dbReference type="SUPFAM" id="SSF52833">
    <property type="entry name" value="Thioredoxin-like"/>
    <property type="match status" value="2"/>
</dbReference>
<dbReference type="PANTHER" id="PTHR18929:SF132">
    <property type="entry name" value="PROTEIN DISULFIDE-ISOMERASE A3"/>
    <property type="match status" value="1"/>
</dbReference>
<dbReference type="InterPro" id="IPR013766">
    <property type="entry name" value="Thioredoxin_domain"/>
</dbReference>
<keyword evidence="7" id="KW-0676">Redox-active center</keyword>
<dbReference type="FunCoup" id="L2GT62">
    <property type="interactions" value="94"/>
</dbReference>
<evidence type="ECO:0000256" key="1">
    <source>
        <dbReference type="ARBA" id="ARBA00001182"/>
    </source>
</evidence>
<dbReference type="GO" id="GO:0006457">
    <property type="term" value="P:protein folding"/>
    <property type="evidence" value="ECO:0007669"/>
    <property type="project" value="TreeGrafter"/>
</dbReference>
<dbReference type="OrthoDB" id="427280at2759"/>
<feature type="coiled-coil region" evidence="8">
    <location>
        <begin position="74"/>
        <end position="101"/>
    </location>
</feature>
<dbReference type="AlphaFoldDB" id="L2GT62"/>
<dbReference type="GO" id="GO:0005788">
    <property type="term" value="C:endoplasmic reticulum lumen"/>
    <property type="evidence" value="ECO:0007669"/>
    <property type="project" value="UniProtKB-SubCell"/>
</dbReference>
<evidence type="ECO:0000256" key="9">
    <source>
        <dbReference type="SAM" id="SignalP"/>
    </source>
</evidence>
<dbReference type="GeneID" id="19879804"/>
<dbReference type="InterPro" id="IPR036249">
    <property type="entry name" value="Thioredoxin-like_sf"/>
</dbReference>
<dbReference type="PROSITE" id="PS51352">
    <property type="entry name" value="THIOREDOXIN_2"/>
    <property type="match status" value="1"/>
</dbReference>
<dbReference type="GO" id="GO:0034976">
    <property type="term" value="P:response to endoplasmic reticulum stress"/>
    <property type="evidence" value="ECO:0007669"/>
    <property type="project" value="TreeGrafter"/>
</dbReference>
<evidence type="ECO:0000256" key="8">
    <source>
        <dbReference type="SAM" id="Coils"/>
    </source>
</evidence>
<dbReference type="Pfam" id="PF00085">
    <property type="entry name" value="Thioredoxin"/>
    <property type="match status" value="1"/>
</dbReference>
<proteinExistence type="inferred from homology"/>
<protein>
    <recommendedName>
        <fullName evidence="4">protein disulfide-isomerase</fullName>
        <ecNumber evidence="4">5.3.4.1</ecNumber>
    </recommendedName>
</protein>
<evidence type="ECO:0000256" key="4">
    <source>
        <dbReference type="ARBA" id="ARBA00012723"/>
    </source>
</evidence>
<gene>
    <name evidence="11" type="ORF">VCUG_01935</name>
</gene>
<dbReference type="RefSeq" id="XP_008074949.1">
    <property type="nucleotide sequence ID" value="XM_008076758.1"/>
</dbReference>
<evidence type="ECO:0000256" key="3">
    <source>
        <dbReference type="ARBA" id="ARBA00006347"/>
    </source>
</evidence>
<organism evidence="11 12">
    <name type="scientific">Vavraia culicis (isolate floridensis)</name>
    <name type="common">Microsporidian parasite</name>
    <dbReference type="NCBI Taxonomy" id="948595"/>
    <lineage>
        <taxon>Eukaryota</taxon>
        <taxon>Fungi</taxon>
        <taxon>Fungi incertae sedis</taxon>
        <taxon>Microsporidia</taxon>
        <taxon>Pleistophoridae</taxon>
        <taxon>Vavraia</taxon>
    </lineage>
</organism>
<name>L2GT62_VAVCU</name>
<dbReference type="EC" id="5.3.4.1" evidence="4"/>